<sequence>MLLKAFFISNFNKVRGDAGDVFPKNDLVNRSFTPALYAYPELDRSQFMPYLLHNNSTSNFCRETTKNVTNSDRADASVFFFLKPSICVFQHLSIYLSIYLSQSDHNYLSQSDHNYLSQSDNLSLSISFSSQLDVRDLALDGEAAVTIRYEVRVASFLLFILFPFTL</sequence>
<reference evidence="1" key="1">
    <citation type="submission" date="2021-01" db="EMBL/GenBank/DDBJ databases">
        <authorList>
            <person name="Li R."/>
            <person name="Bekaert M."/>
        </authorList>
    </citation>
    <scope>NUCLEOTIDE SEQUENCE</scope>
    <source>
        <strain evidence="1">Farmed</strain>
    </source>
</reference>
<keyword evidence="2" id="KW-1185">Reference proteome</keyword>
<dbReference type="Proteomes" id="UP000597762">
    <property type="component" value="Unassembled WGS sequence"/>
</dbReference>
<protein>
    <submittedName>
        <fullName evidence="1">Uncharacterized protein</fullName>
    </submittedName>
</protein>
<dbReference type="AlphaFoldDB" id="A0A812ES47"/>
<evidence type="ECO:0000313" key="1">
    <source>
        <dbReference type="EMBL" id="CAE1331933.1"/>
    </source>
</evidence>
<evidence type="ECO:0000313" key="2">
    <source>
        <dbReference type="Proteomes" id="UP000597762"/>
    </source>
</evidence>
<comment type="caution">
    <text evidence="1">The sequence shown here is derived from an EMBL/GenBank/DDBJ whole genome shotgun (WGS) entry which is preliminary data.</text>
</comment>
<dbReference type="EMBL" id="CAHIKZ030005620">
    <property type="protein sequence ID" value="CAE1331933.1"/>
    <property type="molecule type" value="Genomic_DNA"/>
</dbReference>
<name>A0A812ES47_ACAPH</name>
<gene>
    <name evidence="1" type="ORF">SPHA_81051</name>
</gene>
<organism evidence="1 2">
    <name type="scientific">Acanthosepion pharaonis</name>
    <name type="common">Pharaoh cuttlefish</name>
    <name type="synonym">Sepia pharaonis</name>
    <dbReference type="NCBI Taxonomy" id="158019"/>
    <lineage>
        <taxon>Eukaryota</taxon>
        <taxon>Metazoa</taxon>
        <taxon>Spiralia</taxon>
        <taxon>Lophotrochozoa</taxon>
        <taxon>Mollusca</taxon>
        <taxon>Cephalopoda</taxon>
        <taxon>Coleoidea</taxon>
        <taxon>Decapodiformes</taxon>
        <taxon>Sepiida</taxon>
        <taxon>Sepiina</taxon>
        <taxon>Sepiidae</taxon>
        <taxon>Acanthosepion</taxon>
    </lineage>
</organism>
<proteinExistence type="predicted"/>
<accession>A0A812ES47</accession>